<keyword evidence="1" id="KW-0808">Transferase</keyword>
<name>A0ABT7GU92_9ACTN</name>
<dbReference type="RefSeq" id="WP_285343053.1">
    <property type="nucleotide sequence ID" value="NZ_JASITI010000017.1"/>
</dbReference>
<gene>
    <name evidence="4" type="ORF">QEZ40_001842</name>
</gene>
<evidence type="ECO:0000259" key="3">
    <source>
        <dbReference type="Pfam" id="PF13581"/>
    </source>
</evidence>
<dbReference type="InterPro" id="IPR003594">
    <property type="entry name" value="HATPase_dom"/>
</dbReference>
<accession>A0ABT7GU92</accession>
<dbReference type="PANTHER" id="PTHR35526">
    <property type="entry name" value="ANTI-SIGMA-F FACTOR RSBW-RELATED"/>
    <property type="match status" value="1"/>
</dbReference>
<dbReference type="InterPro" id="IPR036890">
    <property type="entry name" value="HATPase_C_sf"/>
</dbReference>
<dbReference type="InterPro" id="IPR050267">
    <property type="entry name" value="Anti-sigma-factor_SerPK"/>
</dbReference>
<dbReference type="Pfam" id="PF13581">
    <property type="entry name" value="HATPase_c_2"/>
    <property type="match status" value="1"/>
</dbReference>
<evidence type="ECO:0000313" key="5">
    <source>
        <dbReference type="Proteomes" id="UP001223390"/>
    </source>
</evidence>
<dbReference type="Gene3D" id="3.30.565.10">
    <property type="entry name" value="Histidine kinase-like ATPase, C-terminal domain"/>
    <property type="match status" value="1"/>
</dbReference>
<keyword evidence="1" id="KW-0418">Kinase</keyword>
<evidence type="ECO:0000256" key="1">
    <source>
        <dbReference type="ARBA" id="ARBA00022527"/>
    </source>
</evidence>
<feature type="region of interest" description="Disordered" evidence="2">
    <location>
        <begin position="127"/>
        <end position="147"/>
    </location>
</feature>
<keyword evidence="4" id="KW-0067">ATP-binding</keyword>
<dbReference type="SUPFAM" id="SSF55874">
    <property type="entry name" value="ATPase domain of HSP90 chaperone/DNA topoisomerase II/histidine kinase"/>
    <property type="match status" value="1"/>
</dbReference>
<dbReference type="GO" id="GO:0005524">
    <property type="term" value="F:ATP binding"/>
    <property type="evidence" value="ECO:0007669"/>
    <property type="project" value="UniProtKB-KW"/>
</dbReference>
<organism evidence="4 5">
    <name type="scientific">Streptomyces katrae</name>
    <dbReference type="NCBI Taxonomy" id="68223"/>
    <lineage>
        <taxon>Bacteria</taxon>
        <taxon>Bacillati</taxon>
        <taxon>Actinomycetota</taxon>
        <taxon>Actinomycetes</taxon>
        <taxon>Kitasatosporales</taxon>
        <taxon>Streptomycetaceae</taxon>
        <taxon>Streptomyces</taxon>
    </lineage>
</organism>
<keyword evidence="5" id="KW-1185">Reference proteome</keyword>
<keyword evidence="1" id="KW-0723">Serine/threonine-protein kinase</keyword>
<comment type="caution">
    <text evidence="4">The sequence shown here is derived from an EMBL/GenBank/DDBJ whole genome shotgun (WGS) entry which is preliminary data.</text>
</comment>
<sequence>MAVRAVGWARSFPVQRGVREARRWCRSHLDTLPWTAGAPDTVQAVLITVSELVTNAHVHAHSSAHLVLTWDGSCLHVSVADDDPRVPAPRRASTGATSGRGLAIIAALADRWDAHAFHGGKAITACFHSPEHPPPHGPAGDDADGVA</sequence>
<dbReference type="CDD" id="cd16936">
    <property type="entry name" value="HATPase_RsbW-like"/>
    <property type="match status" value="1"/>
</dbReference>
<dbReference type="Proteomes" id="UP001223390">
    <property type="component" value="Unassembled WGS sequence"/>
</dbReference>
<protein>
    <submittedName>
        <fullName evidence="4">ATP-binding protein</fullName>
    </submittedName>
</protein>
<proteinExistence type="predicted"/>
<evidence type="ECO:0000256" key="2">
    <source>
        <dbReference type="SAM" id="MobiDB-lite"/>
    </source>
</evidence>
<evidence type="ECO:0000313" key="4">
    <source>
        <dbReference type="EMBL" id="MDK9497187.1"/>
    </source>
</evidence>
<keyword evidence="4" id="KW-0547">Nucleotide-binding</keyword>
<feature type="domain" description="Histidine kinase/HSP90-like ATPase" evidence="3">
    <location>
        <begin position="18"/>
        <end position="125"/>
    </location>
</feature>
<dbReference type="PANTHER" id="PTHR35526:SF3">
    <property type="entry name" value="ANTI-SIGMA-F FACTOR RSBW"/>
    <property type="match status" value="1"/>
</dbReference>
<dbReference type="EMBL" id="JASITI010000017">
    <property type="protein sequence ID" value="MDK9497187.1"/>
    <property type="molecule type" value="Genomic_DNA"/>
</dbReference>
<reference evidence="4 5" key="1">
    <citation type="submission" date="2023-05" db="EMBL/GenBank/DDBJ databases">
        <title>Sequencing and Assembly of Streptomyces sp. NP73.</title>
        <authorList>
            <person name="Konwar A.N."/>
            <person name="Saikia K."/>
            <person name="Thakur D."/>
        </authorList>
    </citation>
    <scope>NUCLEOTIDE SEQUENCE [LARGE SCALE GENOMIC DNA]</scope>
    <source>
        <strain evidence="4 5">NP73</strain>
    </source>
</reference>